<dbReference type="InterPro" id="IPR036396">
    <property type="entry name" value="Cyt_P450_sf"/>
</dbReference>
<dbReference type="AlphaFoldDB" id="A0AAD9L5B4"/>
<keyword evidence="11 14" id="KW-0503">Monooxygenase</keyword>
<evidence type="ECO:0000256" key="11">
    <source>
        <dbReference type="ARBA" id="ARBA00023033"/>
    </source>
</evidence>
<evidence type="ECO:0000313" key="16">
    <source>
        <dbReference type="Proteomes" id="UP001209878"/>
    </source>
</evidence>
<evidence type="ECO:0000256" key="7">
    <source>
        <dbReference type="ARBA" id="ARBA00022824"/>
    </source>
</evidence>
<keyword evidence="6 13" id="KW-0479">Metal-binding</keyword>
<dbReference type="EMBL" id="JAODUO010000313">
    <property type="protein sequence ID" value="KAK2183391.1"/>
    <property type="molecule type" value="Genomic_DNA"/>
</dbReference>
<dbReference type="SUPFAM" id="SSF48264">
    <property type="entry name" value="Cytochrome P450"/>
    <property type="match status" value="1"/>
</dbReference>
<keyword evidence="7" id="KW-0256">Endoplasmic reticulum</keyword>
<dbReference type="FunFam" id="1.10.630.10:FF:000238">
    <property type="entry name" value="Cytochrome P450 2A6"/>
    <property type="match status" value="1"/>
</dbReference>
<dbReference type="GO" id="GO:0005789">
    <property type="term" value="C:endoplasmic reticulum membrane"/>
    <property type="evidence" value="ECO:0007669"/>
    <property type="project" value="UniProtKB-SubCell"/>
</dbReference>
<comment type="caution">
    <text evidence="15">The sequence shown here is derived from an EMBL/GenBank/DDBJ whole genome shotgun (WGS) entry which is preliminary data.</text>
</comment>
<dbReference type="PANTHER" id="PTHR24289">
    <property type="entry name" value="STEROID 17-ALPHA-HYDROXYLASE/17,20 LYASE"/>
    <property type="match status" value="1"/>
</dbReference>
<dbReference type="GO" id="GO:0042446">
    <property type="term" value="P:hormone biosynthetic process"/>
    <property type="evidence" value="ECO:0007669"/>
    <property type="project" value="TreeGrafter"/>
</dbReference>
<proteinExistence type="inferred from homology"/>
<dbReference type="GO" id="GO:0005506">
    <property type="term" value="F:iron ion binding"/>
    <property type="evidence" value="ECO:0007669"/>
    <property type="project" value="InterPro"/>
</dbReference>
<evidence type="ECO:0000256" key="13">
    <source>
        <dbReference type="PIRSR" id="PIRSR602401-1"/>
    </source>
</evidence>
<dbReference type="PRINTS" id="PR00463">
    <property type="entry name" value="EP450I"/>
</dbReference>
<evidence type="ECO:0000256" key="4">
    <source>
        <dbReference type="ARBA" id="ARBA00010617"/>
    </source>
</evidence>
<dbReference type="PANTHER" id="PTHR24289:SF15">
    <property type="entry name" value="CYTOCHROME P450 FAMILY 1 SUBFAMILY B MEMBER 1"/>
    <property type="match status" value="1"/>
</dbReference>
<dbReference type="InterPro" id="IPR017972">
    <property type="entry name" value="Cyt_P450_CS"/>
</dbReference>
<keyword evidence="9 14" id="KW-0560">Oxidoreductase</keyword>
<dbReference type="GO" id="GO:0020037">
    <property type="term" value="F:heme binding"/>
    <property type="evidence" value="ECO:0007669"/>
    <property type="project" value="InterPro"/>
</dbReference>
<keyword evidence="12" id="KW-0472">Membrane</keyword>
<sequence>MTMTTAAAAWLLSAVDPHGTLLCLLAFLLAVVGATRLCSGGRRRPRPPPGPRGWPVVGNLFQLGAAPHVRLTELSGVYGDVFRLQLGARAAVVVNGWSSVRQALVGQLDDFASRPNFASFAQYADGKSISFQPYTAMFRLHRKLATRGLRALLAGDVAESVVRREAAALVELWTRRGDGDGPVDPAADVTLSVGGVLYSLCFGQHADIRDDADYREFVTETNPSTELFAAGNQVELLPAWIRLFWRRSRRRQFSERMARLVALNARKRREHAATAPGDGEAANMLDILMRATRQVNETERRQVGLTDDHLLSTTIEFISAGTDTSSTTLLWLLLYMAVYPDEQRRIQRDIDDVVSGDGPPTHAECLRIPRAEATIFEVMRLSTIVPFALPHCAVADVTLDGYDIPRDTLVLINLWSVAHDARIWDDVDDFRPERFLTKRADGYVVNRQMAHRFLPFSAGRRRCIGEVLGRMQVLMIFATILHKCTIRLPEGCVPDLSPEFGDLLKPRPYKVCIDAR</sequence>
<protein>
    <recommendedName>
        <fullName evidence="17">Cytochrome P450</fullName>
    </recommendedName>
</protein>
<organism evidence="15 16">
    <name type="scientific">Ridgeia piscesae</name>
    <name type="common">Tubeworm</name>
    <dbReference type="NCBI Taxonomy" id="27915"/>
    <lineage>
        <taxon>Eukaryota</taxon>
        <taxon>Metazoa</taxon>
        <taxon>Spiralia</taxon>
        <taxon>Lophotrochozoa</taxon>
        <taxon>Annelida</taxon>
        <taxon>Polychaeta</taxon>
        <taxon>Sedentaria</taxon>
        <taxon>Canalipalpata</taxon>
        <taxon>Sabellida</taxon>
        <taxon>Siboglinidae</taxon>
        <taxon>Ridgeia</taxon>
    </lineage>
</organism>
<evidence type="ECO:0000256" key="12">
    <source>
        <dbReference type="ARBA" id="ARBA00023136"/>
    </source>
</evidence>
<feature type="binding site" description="axial binding residue" evidence="13">
    <location>
        <position position="463"/>
    </location>
    <ligand>
        <name>heme</name>
        <dbReference type="ChEBI" id="CHEBI:30413"/>
    </ligand>
    <ligandPart>
        <name>Fe</name>
        <dbReference type="ChEBI" id="CHEBI:18248"/>
    </ligandPart>
</feature>
<dbReference type="InterPro" id="IPR001128">
    <property type="entry name" value="Cyt_P450"/>
</dbReference>
<evidence type="ECO:0000256" key="8">
    <source>
        <dbReference type="ARBA" id="ARBA00022848"/>
    </source>
</evidence>
<gene>
    <name evidence="15" type="ORF">NP493_314g02014</name>
</gene>
<reference evidence="15" key="1">
    <citation type="journal article" date="2023" name="Mol. Biol. Evol.">
        <title>Third-Generation Sequencing Reveals the Adaptive Role of the Epigenome in Three Deep-Sea Polychaetes.</title>
        <authorList>
            <person name="Perez M."/>
            <person name="Aroh O."/>
            <person name="Sun Y."/>
            <person name="Lan Y."/>
            <person name="Juniper S.K."/>
            <person name="Young C.R."/>
            <person name="Angers B."/>
            <person name="Qian P.Y."/>
        </authorList>
    </citation>
    <scope>NUCLEOTIDE SEQUENCE</scope>
    <source>
        <strain evidence="15">R07B-5</strain>
    </source>
</reference>
<keyword evidence="8" id="KW-0492">Microsome</keyword>
<name>A0AAD9L5B4_RIDPI</name>
<evidence type="ECO:0000256" key="1">
    <source>
        <dbReference type="ARBA" id="ARBA00001971"/>
    </source>
</evidence>
<evidence type="ECO:0000256" key="6">
    <source>
        <dbReference type="ARBA" id="ARBA00022723"/>
    </source>
</evidence>
<dbReference type="GO" id="GO:0042448">
    <property type="term" value="P:progesterone metabolic process"/>
    <property type="evidence" value="ECO:0007669"/>
    <property type="project" value="TreeGrafter"/>
</dbReference>
<dbReference type="PRINTS" id="PR00385">
    <property type="entry name" value="P450"/>
</dbReference>
<dbReference type="Proteomes" id="UP001209878">
    <property type="component" value="Unassembled WGS sequence"/>
</dbReference>
<dbReference type="GO" id="GO:0004508">
    <property type="term" value="F:steroid 17-alpha-monooxygenase activity"/>
    <property type="evidence" value="ECO:0007669"/>
    <property type="project" value="TreeGrafter"/>
</dbReference>
<evidence type="ECO:0000256" key="10">
    <source>
        <dbReference type="ARBA" id="ARBA00023004"/>
    </source>
</evidence>
<keyword evidence="10 13" id="KW-0408">Iron</keyword>
<evidence type="ECO:0000256" key="5">
    <source>
        <dbReference type="ARBA" id="ARBA00022617"/>
    </source>
</evidence>
<keyword evidence="16" id="KW-1185">Reference proteome</keyword>
<evidence type="ECO:0008006" key="17">
    <source>
        <dbReference type="Google" id="ProtNLM"/>
    </source>
</evidence>
<evidence type="ECO:0000256" key="3">
    <source>
        <dbReference type="ARBA" id="ARBA00004406"/>
    </source>
</evidence>
<dbReference type="PROSITE" id="PS00086">
    <property type="entry name" value="CYTOCHROME_P450"/>
    <property type="match status" value="1"/>
</dbReference>
<evidence type="ECO:0000313" key="15">
    <source>
        <dbReference type="EMBL" id="KAK2183391.1"/>
    </source>
</evidence>
<accession>A0AAD9L5B4</accession>
<dbReference type="InterPro" id="IPR002401">
    <property type="entry name" value="Cyt_P450_E_grp-I"/>
</dbReference>
<comment type="similarity">
    <text evidence="4 14">Belongs to the cytochrome P450 family.</text>
</comment>
<dbReference type="Pfam" id="PF00067">
    <property type="entry name" value="p450"/>
    <property type="match status" value="1"/>
</dbReference>
<evidence type="ECO:0000256" key="14">
    <source>
        <dbReference type="RuleBase" id="RU000461"/>
    </source>
</evidence>
<evidence type="ECO:0000256" key="9">
    <source>
        <dbReference type="ARBA" id="ARBA00023002"/>
    </source>
</evidence>
<dbReference type="Gene3D" id="1.10.630.10">
    <property type="entry name" value="Cytochrome P450"/>
    <property type="match status" value="1"/>
</dbReference>
<comment type="cofactor">
    <cofactor evidence="1 13">
        <name>heme</name>
        <dbReference type="ChEBI" id="CHEBI:30413"/>
    </cofactor>
</comment>
<evidence type="ECO:0000256" key="2">
    <source>
        <dbReference type="ARBA" id="ARBA00004174"/>
    </source>
</evidence>
<comment type="subcellular location">
    <subcellularLocation>
        <location evidence="3">Endoplasmic reticulum membrane</location>
        <topology evidence="3">Peripheral membrane protein</topology>
    </subcellularLocation>
    <subcellularLocation>
        <location evidence="2">Microsome membrane</location>
        <topology evidence="2">Peripheral membrane protein</topology>
    </subcellularLocation>
</comment>
<keyword evidence="5 13" id="KW-0349">Heme</keyword>